<dbReference type="PANTHER" id="PTHR42756:SF1">
    <property type="entry name" value="TRANSCRIPTIONAL REPRESSOR OF EMRAB OPERON"/>
    <property type="match status" value="1"/>
</dbReference>
<dbReference type="Pfam" id="PF01047">
    <property type="entry name" value="MarR"/>
    <property type="match status" value="1"/>
</dbReference>
<comment type="caution">
    <text evidence="5">The sequence shown here is derived from an EMBL/GenBank/DDBJ whole genome shotgun (WGS) entry which is preliminary data.</text>
</comment>
<dbReference type="RefSeq" id="WP_274943670.1">
    <property type="nucleotide sequence ID" value="NZ_JANWOI010000003.1"/>
</dbReference>
<evidence type="ECO:0000313" key="5">
    <source>
        <dbReference type="EMBL" id="MDA5193963.1"/>
    </source>
</evidence>
<evidence type="ECO:0000256" key="1">
    <source>
        <dbReference type="ARBA" id="ARBA00023015"/>
    </source>
</evidence>
<dbReference type="Proteomes" id="UP001141619">
    <property type="component" value="Unassembled WGS sequence"/>
</dbReference>
<keyword evidence="1" id="KW-0805">Transcription regulation</keyword>
<dbReference type="InterPro" id="IPR000835">
    <property type="entry name" value="HTH_MarR-typ"/>
</dbReference>
<dbReference type="GO" id="GO:0003677">
    <property type="term" value="F:DNA binding"/>
    <property type="evidence" value="ECO:0007669"/>
    <property type="project" value="UniProtKB-KW"/>
</dbReference>
<dbReference type="EMBL" id="JANWOI010000003">
    <property type="protein sequence ID" value="MDA5193963.1"/>
    <property type="molecule type" value="Genomic_DNA"/>
</dbReference>
<proteinExistence type="predicted"/>
<evidence type="ECO:0000256" key="3">
    <source>
        <dbReference type="ARBA" id="ARBA00023163"/>
    </source>
</evidence>
<keyword evidence="3" id="KW-0804">Transcription</keyword>
<dbReference type="SMART" id="SM00347">
    <property type="entry name" value="HTH_MARR"/>
    <property type="match status" value="1"/>
</dbReference>
<name>A0A9X3TY83_9PROT</name>
<dbReference type="SUPFAM" id="SSF46785">
    <property type="entry name" value="Winged helix' DNA-binding domain"/>
    <property type="match status" value="1"/>
</dbReference>
<dbReference type="PANTHER" id="PTHR42756">
    <property type="entry name" value="TRANSCRIPTIONAL REGULATOR, MARR"/>
    <property type="match status" value="1"/>
</dbReference>
<dbReference type="PROSITE" id="PS50995">
    <property type="entry name" value="HTH_MARR_2"/>
    <property type="match status" value="1"/>
</dbReference>
<sequence>MPKTIARHEMHTPFLAPDEPGFALDDFPLYNLNRASWTYIDEMTRVLKSVDVDHPTWRVLLLLGDKNPSSVTSLSQRSVTKMSTITRILIRMEESGLVRRIPSPADSRVTEVFLTEAGQEVMQKLQVIGGHMYRKAFAGFSHDEITMLVTLLQRLRNNLTRSPYLGNDGS</sequence>
<dbReference type="PRINTS" id="PR00598">
    <property type="entry name" value="HTHMARR"/>
</dbReference>
<dbReference type="GO" id="GO:0003700">
    <property type="term" value="F:DNA-binding transcription factor activity"/>
    <property type="evidence" value="ECO:0007669"/>
    <property type="project" value="InterPro"/>
</dbReference>
<reference evidence="5" key="1">
    <citation type="submission" date="2022-08" db="EMBL/GenBank/DDBJ databases">
        <authorList>
            <person name="Vandamme P."/>
            <person name="Hettiarachchi A."/>
            <person name="Peeters C."/>
            <person name="Cnockaert M."/>
            <person name="Carlier A."/>
        </authorList>
    </citation>
    <scope>NUCLEOTIDE SEQUENCE</scope>
    <source>
        <strain evidence="5">LMG 31809</strain>
    </source>
</reference>
<accession>A0A9X3TY83</accession>
<dbReference type="InterPro" id="IPR036390">
    <property type="entry name" value="WH_DNA-bd_sf"/>
</dbReference>
<protein>
    <submittedName>
        <fullName evidence="5">MarR family transcriptional regulator</fullName>
    </submittedName>
</protein>
<organism evidence="5 6">
    <name type="scientific">Govanella unica</name>
    <dbReference type="NCBI Taxonomy" id="2975056"/>
    <lineage>
        <taxon>Bacteria</taxon>
        <taxon>Pseudomonadati</taxon>
        <taxon>Pseudomonadota</taxon>
        <taxon>Alphaproteobacteria</taxon>
        <taxon>Emcibacterales</taxon>
        <taxon>Govanellaceae</taxon>
        <taxon>Govanella</taxon>
    </lineage>
</organism>
<keyword evidence="2" id="KW-0238">DNA-binding</keyword>
<reference evidence="5" key="2">
    <citation type="journal article" date="2023" name="Syst. Appl. Microbiol.">
        <title>Govania unica gen. nov., sp. nov., a rare biosphere bacterium that represents a novel family in the class Alphaproteobacteria.</title>
        <authorList>
            <person name="Vandamme P."/>
            <person name="Peeters C."/>
            <person name="Hettiarachchi A."/>
            <person name="Cnockaert M."/>
            <person name="Carlier A."/>
        </authorList>
    </citation>
    <scope>NUCLEOTIDE SEQUENCE</scope>
    <source>
        <strain evidence="5">LMG 31809</strain>
    </source>
</reference>
<evidence type="ECO:0000313" key="6">
    <source>
        <dbReference type="Proteomes" id="UP001141619"/>
    </source>
</evidence>
<dbReference type="AlphaFoldDB" id="A0A9X3TY83"/>
<dbReference type="InterPro" id="IPR036388">
    <property type="entry name" value="WH-like_DNA-bd_sf"/>
</dbReference>
<gene>
    <name evidence="5" type="ORF">NYP16_08365</name>
</gene>
<feature type="domain" description="HTH marR-type" evidence="4">
    <location>
        <begin position="25"/>
        <end position="157"/>
    </location>
</feature>
<dbReference type="Gene3D" id="1.10.10.10">
    <property type="entry name" value="Winged helix-like DNA-binding domain superfamily/Winged helix DNA-binding domain"/>
    <property type="match status" value="1"/>
</dbReference>
<evidence type="ECO:0000259" key="4">
    <source>
        <dbReference type="PROSITE" id="PS50995"/>
    </source>
</evidence>
<keyword evidence="6" id="KW-1185">Reference proteome</keyword>
<evidence type="ECO:0000256" key="2">
    <source>
        <dbReference type="ARBA" id="ARBA00023125"/>
    </source>
</evidence>